<reference evidence="3" key="3">
    <citation type="submission" date="2015-06" db="UniProtKB">
        <authorList>
            <consortium name="EnsemblProtists"/>
        </authorList>
    </citation>
    <scope>IDENTIFICATION</scope>
</reference>
<dbReference type="SMART" id="SM01204">
    <property type="entry name" value="FIST_C"/>
    <property type="match status" value="1"/>
</dbReference>
<evidence type="ECO:0000259" key="1">
    <source>
        <dbReference type="SMART" id="SM01204"/>
    </source>
</evidence>
<organism evidence="2">
    <name type="scientific">Guillardia theta (strain CCMP2712)</name>
    <name type="common">Cryptophyte</name>
    <dbReference type="NCBI Taxonomy" id="905079"/>
    <lineage>
        <taxon>Eukaryota</taxon>
        <taxon>Cryptophyceae</taxon>
        <taxon>Pyrenomonadales</taxon>
        <taxon>Geminigeraceae</taxon>
        <taxon>Guillardia</taxon>
    </lineage>
</organism>
<dbReference type="AlphaFoldDB" id="L1IKT0"/>
<dbReference type="Pfam" id="PF10442">
    <property type="entry name" value="FIST_C"/>
    <property type="match status" value="1"/>
</dbReference>
<dbReference type="Pfam" id="PF08495">
    <property type="entry name" value="FIST"/>
    <property type="match status" value="1"/>
</dbReference>
<dbReference type="InterPro" id="IPR013702">
    <property type="entry name" value="FIST_domain_N"/>
</dbReference>
<sequence>MQTSADTAPEENMSAVMRARLVSGRSNSEVLGDAIASALRDASKQLPEGTVPSFCFLFVSSSYCNVGEAGGVLVTEDTRVFQQGSEKYSRAMSLISRNFLQRGWNDVPIAGCSVGGSILGTTENVGKDSGVCVVLANLPDSEVSPFFVKPESDWEKAGISASFQPSQGASGDDAVLFMFGHPEESTFIRKIGALAGRTMDTHEREFFFLPSLKDVKDISSLEQCCFSEGLAGIAFRGGIAADAVVAQGSRPIGPNYEVLGTEMNGTIITRMREIGTTEEAEGAPMVLFELAVFAGTIDQQSFIESTRFLALGTSLTPLEDEADKHQYIVRPILNVEKDGPVFLADGVRVGQVVRFHIRDAANAEQELQQLRMRWKLERNSRKVDKKLPAGALLFADQARGPQLYGRENVENAGFVQDFPDVPLGGGYFDGVIGQLPNFQDKNKAPLLLDADKKPQSTGVLFDQARPPTSLLDLHPPCLTSTLLA</sequence>
<reference evidence="2 4" key="1">
    <citation type="journal article" date="2012" name="Nature">
        <title>Algal genomes reveal evolutionary mosaicism and the fate of nucleomorphs.</title>
        <authorList>
            <consortium name="DOE Joint Genome Institute"/>
            <person name="Curtis B.A."/>
            <person name="Tanifuji G."/>
            <person name="Burki F."/>
            <person name="Gruber A."/>
            <person name="Irimia M."/>
            <person name="Maruyama S."/>
            <person name="Arias M.C."/>
            <person name="Ball S.G."/>
            <person name="Gile G.H."/>
            <person name="Hirakawa Y."/>
            <person name="Hopkins J.F."/>
            <person name="Kuo A."/>
            <person name="Rensing S.A."/>
            <person name="Schmutz J."/>
            <person name="Symeonidi A."/>
            <person name="Elias M."/>
            <person name="Eveleigh R.J."/>
            <person name="Herman E.K."/>
            <person name="Klute M.J."/>
            <person name="Nakayama T."/>
            <person name="Obornik M."/>
            <person name="Reyes-Prieto A."/>
            <person name="Armbrust E.V."/>
            <person name="Aves S.J."/>
            <person name="Beiko R.G."/>
            <person name="Coutinho P."/>
            <person name="Dacks J.B."/>
            <person name="Durnford D.G."/>
            <person name="Fast N.M."/>
            <person name="Green B.R."/>
            <person name="Grisdale C.J."/>
            <person name="Hempel F."/>
            <person name="Henrissat B."/>
            <person name="Hoppner M.P."/>
            <person name="Ishida K."/>
            <person name="Kim E."/>
            <person name="Koreny L."/>
            <person name="Kroth P.G."/>
            <person name="Liu Y."/>
            <person name="Malik S.B."/>
            <person name="Maier U.G."/>
            <person name="McRose D."/>
            <person name="Mock T."/>
            <person name="Neilson J.A."/>
            <person name="Onodera N.T."/>
            <person name="Poole A.M."/>
            <person name="Pritham E.J."/>
            <person name="Richards T.A."/>
            <person name="Rocap G."/>
            <person name="Roy S.W."/>
            <person name="Sarai C."/>
            <person name="Schaack S."/>
            <person name="Shirato S."/>
            <person name="Slamovits C.H."/>
            <person name="Spencer D.F."/>
            <person name="Suzuki S."/>
            <person name="Worden A.Z."/>
            <person name="Zauner S."/>
            <person name="Barry K."/>
            <person name="Bell C."/>
            <person name="Bharti A.K."/>
            <person name="Crow J.A."/>
            <person name="Grimwood J."/>
            <person name="Kramer R."/>
            <person name="Lindquist E."/>
            <person name="Lucas S."/>
            <person name="Salamov A."/>
            <person name="McFadden G.I."/>
            <person name="Lane C.E."/>
            <person name="Keeling P.J."/>
            <person name="Gray M.W."/>
            <person name="Grigoriev I.V."/>
            <person name="Archibald J.M."/>
        </authorList>
    </citation>
    <scope>NUCLEOTIDE SEQUENCE</scope>
    <source>
        <strain evidence="2 4">CCMP2712</strain>
    </source>
</reference>
<keyword evidence="4" id="KW-1185">Reference proteome</keyword>
<dbReference type="OrthoDB" id="509497at2759"/>
<dbReference type="InterPro" id="IPR019494">
    <property type="entry name" value="FIST_C"/>
</dbReference>
<accession>L1IKT0</accession>
<dbReference type="PANTHER" id="PTHR14939:SF5">
    <property type="entry name" value="F-BOX ONLY PROTEIN 22"/>
    <property type="match status" value="1"/>
</dbReference>
<dbReference type="Proteomes" id="UP000011087">
    <property type="component" value="Unassembled WGS sequence"/>
</dbReference>
<name>L1IKT0_GUITC</name>
<dbReference type="OMA" id="QGANTTH"/>
<gene>
    <name evidence="2" type="ORF">GUITHDRAFT_117400</name>
</gene>
<evidence type="ECO:0000313" key="2">
    <source>
        <dbReference type="EMBL" id="EKX36400.1"/>
    </source>
</evidence>
<reference evidence="4" key="2">
    <citation type="submission" date="2012-11" db="EMBL/GenBank/DDBJ databases">
        <authorList>
            <person name="Kuo A."/>
            <person name="Curtis B.A."/>
            <person name="Tanifuji G."/>
            <person name="Burki F."/>
            <person name="Gruber A."/>
            <person name="Irimia M."/>
            <person name="Maruyama S."/>
            <person name="Arias M.C."/>
            <person name="Ball S.G."/>
            <person name="Gile G.H."/>
            <person name="Hirakawa Y."/>
            <person name="Hopkins J.F."/>
            <person name="Rensing S.A."/>
            <person name="Schmutz J."/>
            <person name="Symeonidi A."/>
            <person name="Elias M."/>
            <person name="Eveleigh R.J."/>
            <person name="Herman E.K."/>
            <person name="Klute M.J."/>
            <person name="Nakayama T."/>
            <person name="Obornik M."/>
            <person name="Reyes-Prieto A."/>
            <person name="Armbrust E.V."/>
            <person name="Aves S.J."/>
            <person name="Beiko R.G."/>
            <person name="Coutinho P."/>
            <person name="Dacks J.B."/>
            <person name="Durnford D.G."/>
            <person name="Fast N.M."/>
            <person name="Green B.R."/>
            <person name="Grisdale C."/>
            <person name="Hempe F."/>
            <person name="Henrissat B."/>
            <person name="Hoppner M.P."/>
            <person name="Ishida K.-I."/>
            <person name="Kim E."/>
            <person name="Koreny L."/>
            <person name="Kroth P.G."/>
            <person name="Liu Y."/>
            <person name="Malik S.-B."/>
            <person name="Maier U.G."/>
            <person name="McRose D."/>
            <person name="Mock T."/>
            <person name="Neilson J.A."/>
            <person name="Onodera N.T."/>
            <person name="Poole A.M."/>
            <person name="Pritham E.J."/>
            <person name="Richards T.A."/>
            <person name="Rocap G."/>
            <person name="Roy S.W."/>
            <person name="Sarai C."/>
            <person name="Schaack S."/>
            <person name="Shirato S."/>
            <person name="Slamovits C.H."/>
            <person name="Spencer D.F."/>
            <person name="Suzuki S."/>
            <person name="Worden A.Z."/>
            <person name="Zauner S."/>
            <person name="Barry K."/>
            <person name="Bell C."/>
            <person name="Bharti A.K."/>
            <person name="Crow J.A."/>
            <person name="Grimwood J."/>
            <person name="Kramer R."/>
            <person name="Lindquist E."/>
            <person name="Lucas S."/>
            <person name="Salamov A."/>
            <person name="McFadden G.I."/>
            <person name="Lane C.E."/>
            <person name="Keeling P.J."/>
            <person name="Gray M.W."/>
            <person name="Grigoriev I.V."/>
            <person name="Archibald J.M."/>
        </authorList>
    </citation>
    <scope>NUCLEOTIDE SEQUENCE</scope>
    <source>
        <strain evidence="4">CCMP2712</strain>
    </source>
</reference>
<dbReference type="EnsemblProtists" id="EKX36400">
    <property type="protein sequence ID" value="EKX36400"/>
    <property type="gene ID" value="GUITHDRAFT_117400"/>
</dbReference>
<feature type="domain" description="FIST C-domain" evidence="1">
    <location>
        <begin position="286"/>
        <end position="435"/>
    </location>
</feature>
<protein>
    <recommendedName>
        <fullName evidence="1">FIST C-domain domain-containing protein</fullName>
    </recommendedName>
</protein>
<dbReference type="HOGENOM" id="CLU_564358_0_0_1"/>
<dbReference type="PaxDb" id="55529-EKX36400"/>
<dbReference type="RefSeq" id="XP_005823380.1">
    <property type="nucleotide sequence ID" value="XM_005823323.1"/>
</dbReference>
<dbReference type="KEGG" id="gtt:GUITHDRAFT_117400"/>
<dbReference type="GeneID" id="17293180"/>
<dbReference type="EMBL" id="JH993074">
    <property type="protein sequence ID" value="EKX36400.1"/>
    <property type="molecule type" value="Genomic_DNA"/>
</dbReference>
<proteinExistence type="predicted"/>
<evidence type="ECO:0000313" key="3">
    <source>
        <dbReference type="EnsemblProtists" id="EKX36400"/>
    </source>
</evidence>
<evidence type="ECO:0000313" key="4">
    <source>
        <dbReference type="Proteomes" id="UP000011087"/>
    </source>
</evidence>
<dbReference type="PANTHER" id="PTHR14939">
    <property type="entry name" value="F-BOX ONLY PROTEIN 22"/>
    <property type="match status" value="1"/>
</dbReference>